<proteinExistence type="predicted"/>
<evidence type="ECO:0000313" key="1">
    <source>
        <dbReference type="EMBL" id="KAJ1181760.1"/>
    </source>
</evidence>
<dbReference type="AlphaFoldDB" id="A0AAV7TZ32"/>
<sequence length="116" mass="12425">MYKASLSLIDGTIDDVIDCDVDVALVFVDGESADAAIVTVIFVIRDGLVDDTILIIVFVNDAEEVIIINVVEVPVDSGVDKDGLGDKTTIDGTILINRKHGKTPGYPDLRDTLPPE</sequence>
<keyword evidence="2" id="KW-1185">Reference proteome</keyword>
<evidence type="ECO:0000313" key="2">
    <source>
        <dbReference type="Proteomes" id="UP001066276"/>
    </source>
</evidence>
<protein>
    <submittedName>
        <fullName evidence="1">Uncharacterized protein</fullName>
    </submittedName>
</protein>
<accession>A0AAV7TZ32</accession>
<dbReference type="Proteomes" id="UP001066276">
    <property type="component" value="Chromosome 3_2"/>
</dbReference>
<comment type="caution">
    <text evidence="1">The sequence shown here is derived from an EMBL/GenBank/DDBJ whole genome shotgun (WGS) entry which is preliminary data.</text>
</comment>
<name>A0AAV7TZ32_PLEWA</name>
<reference evidence="1" key="1">
    <citation type="journal article" date="2022" name="bioRxiv">
        <title>Sequencing and chromosome-scale assembly of the giantPleurodeles waltlgenome.</title>
        <authorList>
            <person name="Brown T."/>
            <person name="Elewa A."/>
            <person name="Iarovenko S."/>
            <person name="Subramanian E."/>
            <person name="Araus A.J."/>
            <person name="Petzold A."/>
            <person name="Susuki M."/>
            <person name="Suzuki K.-i.T."/>
            <person name="Hayashi T."/>
            <person name="Toyoda A."/>
            <person name="Oliveira C."/>
            <person name="Osipova E."/>
            <person name="Leigh N.D."/>
            <person name="Simon A."/>
            <person name="Yun M.H."/>
        </authorList>
    </citation>
    <scope>NUCLEOTIDE SEQUENCE</scope>
    <source>
        <strain evidence="1">20211129_DDA</strain>
        <tissue evidence="1">Liver</tissue>
    </source>
</reference>
<organism evidence="1 2">
    <name type="scientific">Pleurodeles waltl</name>
    <name type="common">Iberian ribbed newt</name>
    <dbReference type="NCBI Taxonomy" id="8319"/>
    <lineage>
        <taxon>Eukaryota</taxon>
        <taxon>Metazoa</taxon>
        <taxon>Chordata</taxon>
        <taxon>Craniata</taxon>
        <taxon>Vertebrata</taxon>
        <taxon>Euteleostomi</taxon>
        <taxon>Amphibia</taxon>
        <taxon>Batrachia</taxon>
        <taxon>Caudata</taxon>
        <taxon>Salamandroidea</taxon>
        <taxon>Salamandridae</taxon>
        <taxon>Pleurodelinae</taxon>
        <taxon>Pleurodeles</taxon>
    </lineage>
</organism>
<gene>
    <name evidence="1" type="ORF">NDU88_006960</name>
</gene>
<dbReference type="EMBL" id="JANPWB010000006">
    <property type="protein sequence ID" value="KAJ1181760.1"/>
    <property type="molecule type" value="Genomic_DNA"/>
</dbReference>